<dbReference type="Proteomes" id="UP000602284">
    <property type="component" value="Unassembled WGS sequence"/>
</dbReference>
<protein>
    <submittedName>
        <fullName evidence="1">Phage virion morphogenesis protein</fullName>
    </submittedName>
</protein>
<sequence length="209" mass="23368">MSDGFQIIVDDKRVVEALASLREHTQNLRPLMGGIGTVMIRSVHQNFEAQGRPSRWKPRSVKTMMSYEEHAVQQARRTKKHQNAKTPATKAKLESQAVTKMCGNLILQRSGALKQKIILGEVTNHSVEIGSSLPYARIHQLGGTIGAHTVRARRKRALLIPTQNGYIFRKEAHIPQIKIPARPYLVLQQHDLDVIAAMAVDYLERGAIG</sequence>
<comment type="caution">
    <text evidence="1">The sequence shown here is derived from an EMBL/GenBank/DDBJ whole genome shotgun (WGS) entry which is preliminary data.</text>
</comment>
<keyword evidence="2" id="KW-1185">Reference proteome</keyword>
<gene>
    <name evidence="1" type="ORF">JJB07_14865</name>
</gene>
<name>A0ABS1JCI0_9BACL</name>
<dbReference type="RefSeq" id="WP_201636379.1">
    <property type="nucleotide sequence ID" value="NZ_JAEQNB010000004.1"/>
</dbReference>
<reference evidence="1 2" key="1">
    <citation type="submission" date="2021-01" db="EMBL/GenBank/DDBJ databases">
        <title>Tumebacillus sp. strain ITR2 16S ribosomal RNA gene Genome sequencing and assembly.</title>
        <authorList>
            <person name="Kang M."/>
        </authorList>
    </citation>
    <scope>NUCLEOTIDE SEQUENCE [LARGE SCALE GENOMIC DNA]</scope>
    <source>
        <strain evidence="1 2">ITR2</strain>
    </source>
</reference>
<evidence type="ECO:0000313" key="1">
    <source>
        <dbReference type="EMBL" id="MBL0387920.1"/>
    </source>
</evidence>
<accession>A0ABS1JCI0</accession>
<evidence type="ECO:0000313" key="2">
    <source>
        <dbReference type="Proteomes" id="UP000602284"/>
    </source>
</evidence>
<organism evidence="1 2">
    <name type="scientific">Tumebacillus amylolyticus</name>
    <dbReference type="NCBI Taxonomy" id="2801339"/>
    <lineage>
        <taxon>Bacteria</taxon>
        <taxon>Bacillati</taxon>
        <taxon>Bacillota</taxon>
        <taxon>Bacilli</taxon>
        <taxon>Bacillales</taxon>
        <taxon>Alicyclobacillaceae</taxon>
        <taxon>Tumebacillus</taxon>
    </lineage>
</organism>
<dbReference type="InterPro" id="IPR006522">
    <property type="entry name" value="Phage_virion_morphogenesis"/>
</dbReference>
<dbReference type="Pfam" id="PF05069">
    <property type="entry name" value="Phage_tail_S"/>
    <property type="match status" value="2"/>
</dbReference>
<dbReference type="EMBL" id="JAEQNB010000004">
    <property type="protein sequence ID" value="MBL0387920.1"/>
    <property type="molecule type" value="Genomic_DNA"/>
</dbReference>
<proteinExistence type="predicted"/>